<gene>
    <name evidence="3" type="ORF">BGZ99_009937</name>
</gene>
<proteinExistence type="predicted"/>
<dbReference type="OrthoDB" id="2448270at2759"/>
<sequence length="156" mass="16994">MIQRTGAGMGPGVVSPTADAPADGSRDHDDTLPAALVAATVDTAPASLNNKNEHFQNQEQFPEQKETMTPTIVTPAEPATPTSPTQRAATGDRQAPWPEHPRHFLERVKETVSKAELGNLLSKGSDPFHLAVLRIHMESFDFRRDPIDLALRLGLR</sequence>
<evidence type="ECO:0000313" key="4">
    <source>
        <dbReference type="Proteomes" id="UP000738325"/>
    </source>
</evidence>
<dbReference type="EMBL" id="JAAAIP010000883">
    <property type="protein sequence ID" value="KAG0311749.1"/>
    <property type="molecule type" value="Genomic_DNA"/>
</dbReference>
<dbReference type="AlphaFoldDB" id="A0A9P6R3J4"/>
<dbReference type="InterPro" id="IPR000904">
    <property type="entry name" value="Sec7_dom"/>
</dbReference>
<feature type="compositionally biased region" description="Low complexity" evidence="1">
    <location>
        <begin position="74"/>
        <end position="85"/>
    </location>
</feature>
<evidence type="ECO:0000259" key="2">
    <source>
        <dbReference type="Pfam" id="PF01369"/>
    </source>
</evidence>
<dbReference type="Proteomes" id="UP000738325">
    <property type="component" value="Unassembled WGS sequence"/>
</dbReference>
<reference evidence="3" key="1">
    <citation type="journal article" date="2020" name="Fungal Divers.">
        <title>Resolving the Mortierellaceae phylogeny through synthesis of multi-gene phylogenetics and phylogenomics.</title>
        <authorList>
            <person name="Vandepol N."/>
            <person name="Liber J."/>
            <person name="Desiro A."/>
            <person name="Na H."/>
            <person name="Kennedy M."/>
            <person name="Barry K."/>
            <person name="Grigoriev I.V."/>
            <person name="Miller A.N."/>
            <person name="O'Donnell K."/>
            <person name="Stajich J.E."/>
            <person name="Bonito G."/>
        </authorList>
    </citation>
    <scope>NUCLEOTIDE SEQUENCE</scope>
    <source>
        <strain evidence="3">REB-010B</strain>
    </source>
</reference>
<accession>A0A9P6R3J4</accession>
<keyword evidence="4" id="KW-1185">Reference proteome</keyword>
<dbReference type="GO" id="GO:0005085">
    <property type="term" value="F:guanyl-nucleotide exchange factor activity"/>
    <property type="evidence" value="ECO:0007669"/>
    <property type="project" value="InterPro"/>
</dbReference>
<dbReference type="GO" id="GO:0032012">
    <property type="term" value="P:regulation of ARF protein signal transduction"/>
    <property type="evidence" value="ECO:0007669"/>
    <property type="project" value="InterPro"/>
</dbReference>
<feature type="compositionally biased region" description="Basic and acidic residues" evidence="1">
    <location>
        <begin position="51"/>
        <end position="66"/>
    </location>
</feature>
<feature type="region of interest" description="Disordered" evidence="1">
    <location>
        <begin position="1"/>
        <end position="30"/>
    </location>
</feature>
<evidence type="ECO:0000256" key="1">
    <source>
        <dbReference type="SAM" id="MobiDB-lite"/>
    </source>
</evidence>
<protein>
    <recommendedName>
        <fullName evidence="2">SEC7 domain-containing protein</fullName>
    </recommendedName>
</protein>
<organism evidence="3 4">
    <name type="scientific">Dissophora globulifera</name>
    <dbReference type="NCBI Taxonomy" id="979702"/>
    <lineage>
        <taxon>Eukaryota</taxon>
        <taxon>Fungi</taxon>
        <taxon>Fungi incertae sedis</taxon>
        <taxon>Mucoromycota</taxon>
        <taxon>Mortierellomycotina</taxon>
        <taxon>Mortierellomycetes</taxon>
        <taxon>Mortierellales</taxon>
        <taxon>Mortierellaceae</taxon>
        <taxon>Dissophora</taxon>
    </lineage>
</organism>
<feature type="domain" description="SEC7" evidence="2">
    <location>
        <begin position="102"/>
        <end position="153"/>
    </location>
</feature>
<dbReference type="Pfam" id="PF01369">
    <property type="entry name" value="Sec7"/>
    <property type="match status" value="1"/>
</dbReference>
<comment type="caution">
    <text evidence="3">The sequence shown here is derived from an EMBL/GenBank/DDBJ whole genome shotgun (WGS) entry which is preliminary data.</text>
</comment>
<dbReference type="SUPFAM" id="SSF48425">
    <property type="entry name" value="Sec7 domain"/>
    <property type="match status" value="1"/>
</dbReference>
<name>A0A9P6R3J4_9FUNG</name>
<evidence type="ECO:0000313" key="3">
    <source>
        <dbReference type="EMBL" id="KAG0311749.1"/>
    </source>
</evidence>
<dbReference type="InterPro" id="IPR035999">
    <property type="entry name" value="Sec7_dom_sf"/>
</dbReference>
<feature type="region of interest" description="Disordered" evidence="1">
    <location>
        <begin position="49"/>
        <end position="99"/>
    </location>
</feature>